<dbReference type="PANTHER" id="PTHR43680">
    <property type="entry name" value="NITRATE REDUCTASE MOLYBDENUM COFACTOR ASSEMBLY CHAPERONE"/>
    <property type="match status" value="1"/>
</dbReference>
<dbReference type="RefSeq" id="WP_261617201.1">
    <property type="nucleotide sequence ID" value="NZ_JALIDZ010000008.1"/>
</dbReference>
<dbReference type="GO" id="GO:0042128">
    <property type="term" value="P:nitrate assimilation"/>
    <property type="evidence" value="ECO:0007669"/>
    <property type="project" value="UniProtKB-KW"/>
</dbReference>
<dbReference type="Pfam" id="PF02613">
    <property type="entry name" value="Nitrate_red_del"/>
    <property type="match status" value="1"/>
</dbReference>
<gene>
    <name evidence="2" type="primary">narJ</name>
    <name evidence="2" type="ORF">MUB46_17280</name>
</gene>
<comment type="caution">
    <text evidence="2">The sequence shown here is derived from an EMBL/GenBank/DDBJ whole genome shotgun (WGS) entry which is preliminary data.</text>
</comment>
<dbReference type="GO" id="GO:0016530">
    <property type="term" value="F:metallochaperone activity"/>
    <property type="evidence" value="ECO:0007669"/>
    <property type="project" value="TreeGrafter"/>
</dbReference>
<dbReference type="NCBIfam" id="TIGR00684">
    <property type="entry name" value="narJ"/>
    <property type="match status" value="1"/>
</dbReference>
<keyword evidence="1" id="KW-0534">Nitrate assimilation</keyword>
<protein>
    <submittedName>
        <fullName evidence="2">Nitrate reductase molybdenum cofactor assembly chaperone</fullName>
    </submittedName>
</protein>
<dbReference type="InterPro" id="IPR036411">
    <property type="entry name" value="TorD-like_sf"/>
</dbReference>
<dbReference type="AlphaFoldDB" id="A0AAW5R4M4"/>
<evidence type="ECO:0000313" key="3">
    <source>
        <dbReference type="Proteomes" id="UP001320898"/>
    </source>
</evidence>
<dbReference type="SUPFAM" id="SSF89155">
    <property type="entry name" value="TorD-like"/>
    <property type="match status" value="1"/>
</dbReference>
<evidence type="ECO:0000256" key="1">
    <source>
        <dbReference type="ARBA" id="ARBA00023063"/>
    </source>
</evidence>
<dbReference type="Proteomes" id="UP001320898">
    <property type="component" value="Unassembled WGS sequence"/>
</dbReference>
<dbReference type="EMBL" id="JALIDZ010000008">
    <property type="protein sequence ID" value="MCT8973618.1"/>
    <property type="molecule type" value="Genomic_DNA"/>
</dbReference>
<sequence length="251" mass="27771">MAKTYKALSALLTYPTAELQRAGEEIRQAIAEEGLVPPRDRAALDTLIEEIATRDLYDLQERYTLLFDRSRSLSLHLFEHVHGESRDRGQAMLDLAQLYEQHGFHVAANELPDYLPMFLEFLSLLPAAEARDLLDEAAHILAALDERLKRRKASYAAVFRVLRALARGKFSAAEIARRAVGGGDVGWADEADVAWDEDDDDPEDLEALDEAWEETAVTFGPGDPMAGACGTPRLATRLRAAARNVVGQGKI</sequence>
<dbReference type="Gene3D" id="1.10.3480.10">
    <property type="entry name" value="TorD-like"/>
    <property type="match status" value="1"/>
</dbReference>
<dbReference type="InterPro" id="IPR003765">
    <property type="entry name" value="NO3_reductase_chaperone_NarJ"/>
</dbReference>
<keyword evidence="3" id="KW-1185">Reference proteome</keyword>
<evidence type="ECO:0000313" key="2">
    <source>
        <dbReference type="EMBL" id="MCT8973618.1"/>
    </source>
</evidence>
<dbReference type="InterPro" id="IPR020945">
    <property type="entry name" value="DMSO/NO3_reduct_chaperone"/>
</dbReference>
<accession>A0AAW5R4M4</accession>
<proteinExistence type="predicted"/>
<name>A0AAW5R4M4_9HYPH</name>
<organism evidence="2 3">
    <name type="scientific">Microbaculum marinisediminis</name>
    <dbReference type="NCBI Taxonomy" id="2931392"/>
    <lineage>
        <taxon>Bacteria</taxon>
        <taxon>Pseudomonadati</taxon>
        <taxon>Pseudomonadota</taxon>
        <taxon>Alphaproteobacteria</taxon>
        <taxon>Hyphomicrobiales</taxon>
        <taxon>Tepidamorphaceae</taxon>
        <taxon>Microbaculum</taxon>
    </lineage>
</organism>
<dbReference type="GO" id="GO:0051131">
    <property type="term" value="P:chaperone-mediated protein complex assembly"/>
    <property type="evidence" value="ECO:0007669"/>
    <property type="project" value="InterPro"/>
</dbReference>
<dbReference type="PANTHER" id="PTHR43680:SF2">
    <property type="entry name" value="NITRATE REDUCTASE MOLYBDENUM COFACTOR ASSEMBLY CHAPERONE NARJ"/>
    <property type="match status" value="1"/>
</dbReference>
<dbReference type="GO" id="GO:0051082">
    <property type="term" value="F:unfolded protein binding"/>
    <property type="evidence" value="ECO:0007669"/>
    <property type="project" value="InterPro"/>
</dbReference>
<reference evidence="2 3" key="1">
    <citation type="submission" date="2022-04" db="EMBL/GenBank/DDBJ databases">
        <authorList>
            <person name="Ye Y.-Q."/>
            <person name="Du Z.-J."/>
        </authorList>
    </citation>
    <scope>NUCLEOTIDE SEQUENCE [LARGE SCALE GENOMIC DNA]</scope>
    <source>
        <strain evidence="2 3">A6E488</strain>
    </source>
</reference>